<dbReference type="GO" id="GO:0000981">
    <property type="term" value="F:DNA-binding transcription factor activity, RNA polymerase II-specific"/>
    <property type="evidence" value="ECO:0007669"/>
    <property type="project" value="InterPro"/>
</dbReference>
<dbReference type="PANTHER" id="PTHR46910">
    <property type="entry name" value="TRANSCRIPTION FACTOR PDR1"/>
    <property type="match status" value="1"/>
</dbReference>
<name>A0A8H3UFU6_VENIN</name>
<evidence type="ECO:0000313" key="2">
    <source>
        <dbReference type="EMBL" id="KAE9968737.1"/>
    </source>
</evidence>
<evidence type="ECO:0000256" key="1">
    <source>
        <dbReference type="ARBA" id="ARBA00023242"/>
    </source>
</evidence>
<sequence>MSSMTPGPALRKSRSIARACDFCHGRGIRCESGETSSSCRNCTLYAELYTYNRHVKKRGIRPRNGQATGDSIKTTTDASLLTTPSITRPWQAEQIASRAVIMDLVDIYFQVVYPIFPFFHQPTTIHNVSRGEHQTSKSQFAVTMAMCALASARARDGAIINHQWDLSVFSKASSETFSWQPSQFCL</sequence>
<gene>
    <name evidence="2" type="ORF">EG327_010943</name>
</gene>
<evidence type="ECO:0000313" key="3">
    <source>
        <dbReference type="Proteomes" id="UP000490939"/>
    </source>
</evidence>
<dbReference type="AlphaFoldDB" id="A0A8H3UFU6"/>
<dbReference type="InterPro" id="IPR036864">
    <property type="entry name" value="Zn2-C6_fun-type_DNA-bd_sf"/>
</dbReference>
<comment type="caution">
    <text evidence="2">The sequence shown here is derived from an EMBL/GenBank/DDBJ whole genome shotgun (WGS) entry which is preliminary data.</text>
</comment>
<proteinExistence type="predicted"/>
<dbReference type="CDD" id="cd12148">
    <property type="entry name" value="fungal_TF_MHR"/>
    <property type="match status" value="1"/>
</dbReference>
<organism evidence="2 3">
    <name type="scientific">Venturia inaequalis</name>
    <name type="common">Apple scab fungus</name>
    <dbReference type="NCBI Taxonomy" id="5025"/>
    <lineage>
        <taxon>Eukaryota</taxon>
        <taxon>Fungi</taxon>
        <taxon>Dikarya</taxon>
        <taxon>Ascomycota</taxon>
        <taxon>Pezizomycotina</taxon>
        <taxon>Dothideomycetes</taxon>
        <taxon>Pleosporomycetidae</taxon>
        <taxon>Venturiales</taxon>
        <taxon>Venturiaceae</taxon>
        <taxon>Venturia</taxon>
    </lineage>
</organism>
<dbReference type="EMBL" id="WNWR01000814">
    <property type="protein sequence ID" value="KAE9968737.1"/>
    <property type="molecule type" value="Genomic_DNA"/>
</dbReference>
<dbReference type="Proteomes" id="UP000490939">
    <property type="component" value="Unassembled WGS sequence"/>
</dbReference>
<evidence type="ECO:0008006" key="4">
    <source>
        <dbReference type="Google" id="ProtNLM"/>
    </source>
</evidence>
<protein>
    <recommendedName>
        <fullName evidence="4">Zn(2)-C6 fungal-type domain-containing protein</fullName>
    </recommendedName>
</protein>
<keyword evidence="1" id="KW-0539">Nucleus</keyword>
<dbReference type="PANTHER" id="PTHR46910:SF18">
    <property type="entry name" value="ZN(II)2CYS6 TRANSCRIPTION FACTOR (EUROFUNG)"/>
    <property type="match status" value="1"/>
</dbReference>
<keyword evidence="3" id="KW-1185">Reference proteome</keyword>
<dbReference type="InterPro" id="IPR050987">
    <property type="entry name" value="AtrR-like"/>
</dbReference>
<reference evidence="2 3" key="1">
    <citation type="submission" date="2019-07" db="EMBL/GenBank/DDBJ databases">
        <title>Venturia inaequalis Genome Resource.</title>
        <authorList>
            <person name="Lichtner F.J."/>
        </authorList>
    </citation>
    <scope>NUCLEOTIDE SEQUENCE [LARGE SCALE GENOMIC DNA]</scope>
    <source>
        <strain evidence="2 3">DMI_063113</strain>
    </source>
</reference>
<dbReference type="GO" id="GO:0008270">
    <property type="term" value="F:zinc ion binding"/>
    <property type="evidence" value="ECO:0007669"/>
    <property type="project" value="InterPro"/>
</dbReference>
<dbReference type="SUPFAM" id="SSF57701">
    <property type="entry name" value="Zn2/Cys6 DNA-binding domain"/>
    <property type="match status" value="1"/>
</dbReference>
<feature type="non-terminal residue" evidence="2">
    <location>
        <position position="186"/>
    </location>
</feature>
<accession>A0A8H3UFU6</accession>